<comment type="caution">
    <text evidence="1">The sequence shown here is derived from an EMBL/GenBank/DDBJ whole genome shotgun (WGS) entry which is preliminary data.</text>
</comment>
<dbReference type="Proteomes" id="UP000316304">
    <property type="component" value="Unassembled WGS sequence"/>
</dbReference>
<evidence type="ECO:0000313" key="1">
    <source>
        <dbReference type="EMBL" id="TWU22444.1"/>
    </source>
</evidence>
<dbReference type="RefSeq" id="WP_146595610.1">
    <property type="nucleotide sequence ID" value="NZ_SJPT01000005.1"/>
</dbReference>
<name>A0A5C6CFX3_9BACT</name>
<reference evidence="1 2" key="1">
    <citation type="submission" date="2019-02" db="EMBL/GenBank/DDBJ databases">
        <title>Deep-cultivation of Planctomycetes and their phenomic and genomic characterization uncovers novel biology.</title>
        <authorList>
            <person name="Wiegand S."/>
            <person name="Jogler M."/>
            <person name="Boedeker C."/>
            <person name="Pinto D."/>
            <person name="Vollmers J."/>
            <person name="Rivas-Marin E."/>
            <person name="Kohn T."/>
            <person name="Peeters S.H."/>
            <person name="Heuer A."/>
            <person name="Rast P."/>
            <person name="Oberbeckmann S."/>
            <person name="Bunk B."/>
            <person name="Jeske O."/>
            <person name="Meyerdierks A."/>
            <person name="Storesund J.E."/>
            <person name="Kallscheuer N."/>
            <person name="Luecker S."/>
            <person name="Lage O.M."/>
            <person name="Pohl T."/>
            <person name="Merkel B.J."/>
            <person name="Hornburger P."/>
            <person name="Mueller R.-W."/>
            <person name="Bruemmer F."/>
            <person name="Labrenz M."/>
            <person name="Spormann A.M."/>
            <person name="Op Den Camp H."/>
            <person name="Overmann J."/>
            <person name="Amann R."/>
            <person name="Jetten M.S.M."/>
            <person name="Mascher T."/>
            <person name="Medema M.H."/>
            <person name="Devos D.P."/>
            <person name="Kaster A.-K."/>
            <person name="Ovreas L."/>
            <person name="Rohde M."/>
            <person name="Galperin M.Y."/>
            <person name="Jogler C."/>
        </authorList>
    </citation>
    <scope>NUCLEOTIDE SEQUENCE [LARGE SCALE GENOMIC DNA]</scope>
    <source>
        <strain evidence="1 2">Pla52o</strain>
    </source>
</reference>
<keyword evidence="2" id="KW-1185">Reference proteome</keyword>
<dbReference type="AlphaFoldDB" id="A0A5C6CFX3"/>
<organism evidence="1 2">
    <name type="scientific">Novipirellula galeiformis</name>
    <dbReference type="NCBI Taxonomy" id="2528004"/>
    <lineage>
        <taxon>Bacteria</taxon>
        <taxon>Pseudomonadati</taxon>
        <taxon>Planctomycetota</taxon>
        <taxon>Planctomycetia</taxon>
        <taxon>Pirellulales</taxon>
        <taxon>Pirellulaceae</taxon>
        <taxon>Novipirellula</taxon>
    </lineage>
</organism>
<accession>A0A5C6CFX3</accession>
<gene>
    <name evidence="1" type="ORF">Pla52o_35000</name>
</gene>
<dbReference type="EMBL" id="SJPT01000005">
    <property type="protein sequence ID" value="TWU22444.1"/>
    <property type="molecule type" value="Genomic_DNA"/>
</dbReference>
<sequence>MKCKSCNIHFADNSEACPICGEPSGVIAIAKPPVPANPSHGPGTELKKMLGCECKLRVEKMDAWGVEGCRKNIDTIVGWLIAESANRNLPSGSVTKDAARSLVRIAIQNAEKNGPSGEDKISAVWVYWSGGADGDELKYSMRSVAKHFTGLDNIVLCGDREPWYSGDFIHSPKWTKAEAKRKYGTGKWAKWTDSIVKLQRIIDSPLVTDRFLWLYDDTFFMRDITLAEAAIHRRTRLLCAHPEAKANGTWREVLRRTTQALHESGRPSRNYSHHGPVVFDKQLLQQTIDKFDPLNRPRAIESLYINHHFDLDQTQQLGNWMRYTQKPSTRWKPDPNAAIVNVGSFRRSVATAMAERFPDASPVETAPELDFAI</sequence>
<evidence type="ECO:0000313" key="2">
    <source>
        <dbReference type="Proteomes" id="UP000316304"/>
    </source>
</evidence>
<dbReference type="OrthoDB" id="260772at2"/>
<proteinExistence type="predicted"/>
<protein>
    <submittedName>
        <fullName evidence="1">Uncharacterized protein</fullName>
    </submittedName>
</protein>